<dbReference type="EMBL" id="VSRR010008254">
    <property type="protein sequence ID" value="MPC48381.1"/>
    <property type="molecule type" value="Genomic_DNA"/>
</dbReference>
<keyword evidence="2" id="KW-1185">Reference proteome</keyword>
<sequence length="80" mass="8529">MLTMPRPVPLTGTAYCGSGRAGQGWDSCSGRVVRNTSTLLAAPCPSCLSLLPINFRIIMVGVIGLHDYHNVLDLSTIVEN</sequence>
<proteinExistence type="predicted"/>
<evidence type="ECO:0000313" key="1">
    <source>
        <dbReference type="EMBL" id="MPC48381.1"/>
    </source>
</evidence>
<gene>
    <name evidence="1" type="ORF">E2C01_042152</name>
</gene>
<protein>
    <submittedName>
        <fullName evidence="1">Uncharacterized protein</fullName>
    </submittedName>
</protein>
<accession>A0A5B7FLR5</accession>
<dbReference type="Proteomes" id="UP000324222">
    <property type="component" value="Unassembled WGS sequence"/>
</dbReference>
<evidence type="ECO:0000313" key="2">
    <source>
        <dbReference type="Proteomes" id="UP000324222"/>
    </source>
</evidence>
<comment type="caution">
    <text evidence="1">The sequence shown here is derived from an EMBL/GenBank/DDBJ whole genome shotgun (WGS) entry which is preliminary data.</text>
</comment>
<reference evidence="1 2" key="1">
    <citation type="submission" date="2019-05" db="EMBL/GenBank/DDBJ databases">
        <title>Another draft genome of Portunus trituberculatus and its Hox gene families provides insights of decapod evolution.</title>
        <authorList>
            <person name="Jeong J.-H."/>
            <person name="Song I."/>
            <person name="Kim S."/>
            <person name="Choi T."/>
            <person name="Kim D."/>
            <person name="Ryu S."/>
            <person name="Kim W."/>
        </authorList>
    </citation>
    <scope>NUCLEOTIDE SEQUENCE [LARGE SCALE GENOMIC DNA]</scope>
    <source>
        <tissue evidence="1">Muscle</tissue>
    </source>
</reference>
<dbReference type="AlphaFoldDB" id="A0A5B7FLR5"/>
<organism evidence="1 2">
    <name type="scientific">Portunus trituberculatus</name>
    <name type="common">Swimming crab</name>
    <name type="synonym">Neptunus trituberculatus</name>
    <dbReference type="NCBI Taxonomy" id="210409"/>
    <lineage>
        <taxon>Eukaryota</taxon>
        <taxon>Metazoa</taxon>
        <taxon>Ecdysozoa</taxon>
        <taxon>Arthropoda</taxon>
        <taxon>Crustacea</taxon>
        <taxon>Multicrustacea</taxon>
        <taxon>Malacostraca</taxon>
        <taxon>Eumalacostraca</taxon>
        <taxon>Eucarida</taxon>
        <taxon>Decapoda</taxon>
        <taxon>Pleocyemata</taxon>
        <taxon>Brachyura</taxon>
        <taxon>Eubrachyura</taxon>
        <taxon>Portunoidea</taxon>
        <taxon>Portunidae</taxon>
        <taxon>Portuninae</taxon>
        <taxon>Portunus</taxon>
    </lineage>
</organism>
<name>A0A5B7FLR5_PORTR</name>